<gene>
    <name evidence="1" type="ORF">DdX_18857</name>
</gene>
<reference evidence="1" key="1">
    <citation type="submission" date="2022-01" db="EMBL/GenBank/DDBJ databases">
        <title>Genome Sequence Resource for Two Populations of Ditylenchus destructor, the Migratory Endoparasitic Phytonematode.</title>
        <authorList>
            <person name="Zhang H."/>
            <person name="Lin R."/>
            <person name="Xie B."/>
        </authorList>
    </citation>
    <scope>NUCLEOTIDE SEQUENCE</scope>
    <source>
        <strain evidence="1">BazhouSP</strain>
    </source>
</reference>
<protein>
    <submittedName>
        <fullName evidence="1">Uncharacterized protein</fullName>
    </submittedName>
</protein>
<comment type="caution">
    <text evidence="1">The sequence shown here is derived from an EMBL/GenBank/DDBJ whole genome shotgun (WGS) entry which is preliminary data.</text>
</comment>
<organism evidence="1 2">
    <name type="scientific">Ditylenchus destructor</name>
    <dbReference type="NCBI Taxonomy" id="166010"/>
    <lineage>
        <taxon>Eukaryota</taxon>
        <taxon>Metazoa</taxon>
        <taxon>Ecdysozoa</taxon>
        <taxon>Nematoda</taxon>
        <taxon>Chromadorea</taxon>
        <taxon>Rhabditida</taxon>
        <taxon>Tylenchina</taxon>
        <taxon>Tylenchomorpha</taxon>
        <taxon>Sphaerularioidea</taxon>
        <taxon>Anguinidae</taxon>
        <taxon>Anguininae</taxon>
        <taxon>Ditylenchus</taxon>
    </lineage>
</organism>
<evidence type="ECO:0000313" key="1">
    <source>
        <dbReference type="EMBL" id="KAI1696807.1"/>
    </source>
</evidence>
<evidence type="ECO:0000313" key="2">
    <source>
        <dbReference type="Proteomes" id="UP001201812"/>
    </source>
</evidence>
<keyword evidence="2" id="KW-1185">Reference proteome</keyword>
<dbReference type="AlphaFoldDB" id="A0AAD4QXW9"/>
<dbReference type="Proteomes" id="UP001201812">
    <property type="component" value="Unassembled WGS sequence"/>
</dbReference>
<sequence>MKTYGKIKFRGVKASSGRSQLNCRPTPNANYIALGHGDLKKEEALKCVLRHPDSSEILKFVDHKECDENEMVESIRCYGSGRVMEVLKRDYAKFIVKEERDEVYGYTEHVFELVNNDLERNCRLLPLDLFRVRH</sequence>
<proteinExistence type="predicted"/>
<accession>A0AAD4QXW9</accession>
<dbReference type="EMBL" id="JAKKPZ010000306">
    <property type="protein sequence ID" value="KAI1696807.1"/>
    <property type="molecule type" value="Genomic_DNA"/>
</dbReference>
<name>A0AAD4QXW9_9BILA</name>